<keyword evidence="12" id="KW-1185">Reference proteome</keyword>
<dbReference type="OrthoDB" id="1892623at2759"/>
<feature type="region of interest" description="Disordered" evidence="8">
    <location>
        <begin position="362"/>
        <end position="387"/>
    </location>
</feature>
<comment type="caution">
    <text evidence="11">The sequence shown here is derived from an EMBL/GenBank/DDBJ whole genome shotgun (WGS) entry which is preliminary data.</text>
</comment>
<evidence type="ECO:0008006" key="13">
    <source>
        <dbReference type="Google" id="ProtNLM"/>
    </source>
</evidence>
<dbReference type="PANTHER" id="PTHR21736:SF37">
    <property type="entry name" value="PROTEIN OBERON 2"/>
    <property type="match status" value="1"/>
</dbReference>
<name>A0A388L081_CHABU</name>
<dbReference type="InterPro" id="IPR004082">
    <property type="entry name" value="OBERON"/>
</dbReference>
<dbReference type="Proteomes" id="UP000265515">
    <property type="component" value="Unassembled WGS sequence"/>
</dbReference>
<dbReference type="Pfam" id="PF07227">
    <property type="entry name" value="PHD_Oberon"/>
    <property type="match status" value="1"/>
</dbReference>
<feature type="compositionally biased region" description="Low complexity" evidence="8">
    <location>
        <begin position="362"/>
        <end position="371"/>
    </location>
</feature>
<feature type="compositionally biased region" description="Polar residues" evidence="8">
    <location>
        <begin position="25"/>
        <end position="42"/>
    </location>
</feature>
<proteinExistence type="predicted"/>
<dbReference type="InterPro" id="IPR032881">
    <property type="entry name" value="Oberon-like_PHD"/>
</dbReference>
<keyword evidence="6" id="KW-0539">Nucleus</keyword>
<evidence type="ECO:0000256" key="3">
    <source>
        <dbReference type="ARBA" id="ARBA00022771"/>
    </source>
</evidence>
<evidence type="ECO:0000313" key="11">
    <source>
        <dbReference type="EMBL" id="GBG75678.1"/>
    </source>
</evidence>
<evidence type="ECO:0000256" key="2">
    <source>
        <dbReference type="ARBA" id="ARBA00022723"/>
    </source>
</evidence>
<dbReference type="OMA" id="GCEICAN"/>
<organism evidence="11 12">
    <name type="scientific">Chara braunii</name>
    <name type="common">Braun's stonewort</name>
    <dbReference type="NCBI Taxonomy" id="69332"/>
    <lineage>
        <taxon>Eukaryota</taxon>
        <taxon>Viridiplantae</taxon>
        <taxon>Streptophyta</taxon>
        <taxon>Charophyceae</taxon>
        <taxon>Charales</taxon>
        <taxon>Characeae</taxon>
        <taxon>Chara</taxon>
    </lineage>
</organism>
<evidence type="ECO:0000256" key="7">
    <source>
        <dbReference type="SAM" id="Coils"/>
    </source>
</evidence>
<feature type="domain" description="Oberon coiled-coil region" evidence="10">
    <location>
        <begin position="425"/>
        <end position="538"/>
    </location>
</feature>
<dbReference type="Pfam" id="PF16312">
    <property type="entry name" value="Oberon_cc"/>
    <property type="match status" value="1"/>
</dbReference>
<dbReference type="GO" id="GO:0005634">
    <property type="term" value="C:nucleus"/>
    <property type="evidence" value="ECO:0007669"/>
    <property type="project" value="UniProtKB-SubCell"/>
</dbReference>
<dbReference type="InterPro" id="IPR032535">
    <property type="entry name" value="Oberon_CC"/>
</dbReference>
<feature type="coiled-coil region" evidence="7">
    <location>
        <begin position="438"/>
        <end position="548"/>
    </location>
</feature>
<dbReference type="EMBL" id="BFEA01000229">
    <property type="protein sequence ID" value="GBG75678.1"/>
    <property type="molecule type" value="Genomic_DNA"/>
</dbReference>
<evidence type="ECO:0000313" key="12">
    <source>
        <dbReference type="Proteomes" id="UP000265515"/>
    </source>
</evidence>
<dbReference type="GO" id="GO:0010468">
    <property type="term" value="P:regulation of gene expression"/>
    <property type="evidence" value="ECO:0007669"/>
    <property type="project" value="TreeGrafter"/>
</dbReference>
<keyword evidence="3" id="KW-0863">Zinc-finger</keyword>
<evidence type="ECO:0000256" key="4">
    <source>
        <dbReference type="ARBA" id="ARBA00022833"/>
    </source>
</evidence>
<dbReference type="PANTHER" id="PTHR21736">
    <property type="entry name" value="VERNALIZATION-INSENSITIVE PROTEIN 3"/>
    <property type="match status" value="1"/>
</dbReference>
<comment type="subcellular location">
    <subcellularLocation>
        <location evidence="1">Nucleus</location>
    </subcellularLocation>
</comment>
<dbReference type="InterPro" id="IPR047578">
    <property type="entry name" value="OBE1-like_PHD"/>
</dbReference>
<gene>
    <name evidence="11" type="ORF">CBR_g20305</name>
</gene>
<feature type="compositionally biased region" description="Low complexity" evidence="8">
    <location>
        <begin position="46"/>
        <end position="56"/>
    </location>
</feature>
<feature type="region of interest" description="Disordered" evidence="8">
    <location>
        <begin position="17"/>
        <end position="60"/>
    </location>
</feature>
<dbReference type="GO" id="GO:0010078">
    <property type="term" value="P:maintenance of root meristem identity"/>
    <property type="evidence" value="ECO:0007669"/>
    <property type="project" value="TreeGrafter"/>
</dbReference>
<keyword evidence="4" id="KW-0862">Zinc</keyword>
<dbReference type="CDD" id="cd15612">
    <property type="entry name" value="PHD_OBE1_like"/>
    <property type="match status" value="1"/>
</dbReference>
<dbReference type="Gramene" id="GBG75678">
    <property type="protein sequence ID" value="GBG75678"/>
    <property type="gene ID" value="CBR_g20305"/>
</dbReference>
<accession>A0A388L081</accession>
<evidence type="ECO:0000259" key="9">
    <source>
        <dbReference type="Pfam" id="PF07227"/>
    </source>
</evidence>
<evidence type="ECO:0000259" key="10">
    <source>
        <dbReference type="Pfam" id="PF16312"/>
    </source>
</evidence>
<dbReference type="GO" id="GO:0008270">
    <property type="term" value="F:zinc ion binding"/>
    <property type="evidence" value="ECO:0007669"/>
    <property type="project" value="UniProtKB-KW"/>
</dbReference>
<evidence type="ECO:0000256" key="1">
    <source>
        <dbReference type="ARBA" id="ARBA00004123"/>
    </source>
</evidence>
<feature type="domain" description="Oberon-like PHD finger" evidence="9">
    <location>
        <begin position="191"/>
        <end position="315"/>
    </location>
</feature>
<keyword evidence="2" id="KW-0479">Metal-binding</keyword>
<feature type="compositionally biased region" description="Basic and acidic residues" evidence="8">
    <location>
        <begin position="376"/>
        <end position="387"/>
    </location>
</feature>
<evidence type="ECO:0000256" key="6">
    <source>
        <dbReference type="ARBA" id="ARBA00023242"/>
    </source>
</evidence>
<keyword evidence="5 7" id="KW-0175">Coiled coil</keyword>
<sequence length="571" mass="64017">MGNVKVGLGQQQCRRSIAREKAGSVTKSLANAQRASQSQSKGLPSGNGSKSSFNGSQRKRAVVQKKLSVNGVLSTRQASENSELENLLLEIITGPVEKVSTWLEELSQEKTAAIQQHVKDILKRKDGRGTFMHLQKVLDARSDLQESDLAKAHRTALQILATVRTGILGYLQDEVDIPSQCLAQIILQKRCRNVACLSELPADSCTCHRCKMHGFCNMCMCVACSKFDFDSNTCRWIGCDYCCHWCHTECALKGRMIRPWGEAGAGKGKGRHLQEFKCPACNQNSELYGFVKDVFQVCASAWQSDVIRLELDYVRRMFEKCQEPRGQKLHKKVVKLLDGLSPGGPLADMHAKLGTLFNESDSISFSSKSPSPGVKVEAHDGKYDDDVGPPKKLKRVLDAKASWQLVGSAFSKVEADAKATSIDLKRARLHYEMCANDCEERTREARALESERNAKRQQMEQLETIVKLKLSEADMFQLRAEAARSEMTELERIAVAKTQRIEGEYSVRYSRLKLEEAQAKREALCKIIERLEQEVEQAIKKREEILPEAIRMGVWPLPSRDNPFPNSHQVS</sequence>
<evidence type="ECO:0000256" key="8">
    <source>
        <dbReference type="SAM" id="MobiDB-lite"/>
    </source>
</evidence>
<dbReference type="PRINTS" id="PR01544">
    <property type="entry name" value="ARATH130DUF"/>
</dbReference>
<evidence type="ECO:0000256" key="5">
    <source>
        <dbReference type="ARBA" id="ARBA00023054"/>
    </source>
</evidence>
<dbReference type="GO" id="GO:0010492">
    <property type="term" value="P:maintenance of shoot apical meristem identity"/>
    <property type="evidence" value="ECO:0007669"/>
    <property type="project" value="TreeGrafter"/>
</dbReference>
<protein>
    <recommendedName>
        <fullName evidence="13">OBERON-like protein</fullName>
    </recommendedName>
</protein>
<reference evidence="11 12" key="1">
    <citation type="journal article" date="2018" name="Cell">
        <title>The Chara Genome: Secondary Complexity and Implications for Plant Terrestrialization.</title>
        <authorList>
            <person name="Nishiyama T."/>
            <person name="Sakayama H."/>
            <person name="Vries J.D."/>
            <person name="Buschmann H."/>
            <person name="Saint-Marcoux D."/>
            <person name="Ullrich K.K."/>
            <person name="Haas F.B."/>
            <person name="Vanderstraeten L."/>
            <person name="Becker D."/>
            <person name="Lang D."/>
            <person name="Vosolsobe S."/>
            <person name="Rombauts S."/>
            <person name="Wilhelmsson P.K.I."/>
            <person name="Janitza P."/>
            <person name="Kern R."/>
            <person name="Heyl A."/>
            <person name="Rumpler F."/>
            <person name="Villalobos L.I.A.C."/>
            <person name="Clay J.M."/>
            <person name="Skokan R."/>
            <person name="Toyoda A."/>
            <person name="Suzuki Y."/>
            <person name="Kagoshima H."/>
            <person name="Schijlen E."/>
            <person name="Tajeshwar N."/>
            <person name="Catarino B."/>
            <person name="Hetherington A.J."/>
            <person name="Saltykova A."/>
            <person name="Bonnot C."/>
            <person name="Breuninger H."/>
            <person name="Symeonidi A."/>
            <person name="Radhakrishnan G.V."/>
            <person name="Van Nieuwerburgh F."/>
            <person name="Deforce D."/>
            <person name="Chang C."/>
            <person name="Karol K.G."/>
            <person name="Hedrich R."/>
            <person name="Ulvskov P."/>
            <person name="Glockner G."/>
            <person name="Delwiche C.F."/>
            <person name="Petrasek J."/>
            <person name="Van de Peer Y."/>
            <person name="Friml J."/>
            <person name="Beilby M."/>
            <person name="Dolan L."/>
            <person name="Kohara Y."/>
            <person name="Sugano S."/>
            <person name="Fujiyama A."/>
            <person name="Delaux P.-M."/>
            <person name="Quint M."/>
            <person name="TheiBen G."/>
            <person name="Hagemann M."/>
            <person name="Harholt J."/>
            <person name="Dunand C."/>
            <person name="Zachgo S."/>
            <person name="Langdale J."/>
            <person name="Maumus F."/>
            <person name="Straeten D.V.D."/>
            <person name="Gould S.B."/>
            <person name="Rensing S.A."/>
        </authorList>
    </citation>
    <scope>NUCLEOTIDE SEQUENCE [LARGE SCALE GENOMIC DNA]</scope>
    <source>
        <strain evidence="11 12">S276</strain>
    </source>
</reference>
<dbReference type="AlphaFoldDB" id="A0A388L081"/>